<dbReference type="CDD" id="cd02440">
    <property type="entry name" value="AdoMet_MTases"/>
    <property type="match status" value="1"/>
</dbReference>
<feature type="domain" description="BRCT" evidence="15">
    <location>
        <begin position="471"/>
        <end position="557"/>
    </location>
</feature>
<dbReference type="EMBL" id="CAJPEV010000412">
    <property type="protein sequence ID" value="CAG0884999.1"/>
    <property type="molecule type" value="Genomic_DNA"/>
</dbReference>
<keyword evidence="14" id="KW-0812">Transmembrane</keyword>
<dbReference type="InterPro" id="IPR036420">
    <property type="entry name" value="BRCT_dom_sf"/>
</dbReference>
<feature type="domain" description="DOT1" evidence="16">
    <location>
        <begin position="1"/>
        <end position="326"/>
    </location>
</feature>
<keyword evidence="8 12" id="KW-0539">Nucleus</keyword>
<keyword evidence="14" id="KW-1133">Transmembrane helix</keyword>
<keyword evidence="4 12" id="KW-0489">Methyltransferase</keyword>
<keyword evidence="7 12" id="KW-0156">Chromatin regulator</keyword>
<evidence type="ECO:0000256" key="13">
    <source>
        <dbReference type="SAM" id="MobiDB-lite"/>
    </source>
</evidence>
<dbReference type="PROSITE" id="PS51569">
    <property type="entry name" value="DOT1"/>
    <property type="match status" value="1"/>
</dbReference>
<evidence type="ECO:0000259" key="15">
    <source>
        <dbReference type="PROSITE" id="PS50172"/>
    </source>
</evidence>
<keyword evidence="5 12" id="KW-0808">Transferase</keyword>
<dbReference type="EC" id="2.1.1.360" evidence="2 12"/>
<comment type="similarity">
    <text evidence="12">Belongs to the class I-like SAM-binding methyltransferase superfamily. DOT1 family.</text>
</comment>
<evidence type="ECO:0000313" key="17">
    <source>
        <dbReference type="EMBL" id="CAD7243337.1"/>
    </source>
</evidence>
<keyword evidence="6 12" id="KW-0949">S-adenosyl-L-methionine</keyword>
<gene>
    <name evidence="17" type="ORF">DSTB1V02_LOCUS3261</name>
</gene>
<protein>
    <recommendedName>
        <fullName evidence="3 12">Histone-lysine N-methyltransferase, H3 lysine-79 specific</fullName>
        <ecNumber evidence="2 12">2.1.1.360</ecNumber>
    </recommendedName>
    <alternativeName>
        <fullName evidence="9 12">Histone H3-K79 methyltransferase</fullName>
    </alternativeName>
</protein>
<feature type="compositionally biased region" description="Basic and acidic residues" evidence="13">
    <location>
        <begin position="361"/>
        <end position="384"/>
    </location>
</feature>
<accession>A0A7R9A5A8</accession>
<dbReference type="PANTHER" id="PTHR21451:SF0">
    <property type="entry name" value="HISTONE-LYSINE N-METHYLTRANSFERASE, H3 LYSINE-79 SPECIFIC"/>
    <property type="match status" value="1"/>
</dbReference>
<dbReference type="Gene3D" id="3.40.50.10190">
    <property type="entry name" value="BRCT domain"/>
    <property type="match status" value="2"/>
</dbReference>
<organism evidence="17">
    <name type="scientific">Darwinula stevensoni</name>
    <dbReference type="NCBI Taxonomy" id="69355"/>
    <lineage>
        <taxon>Eukaryota</taxon>
        <taxon>Metazoa</taxon>
        <taxon>Ecdysozoa</taxon>
        <taxon>Arthropoda</taxon>
        <taxon>Crustacea</taxon>
        <taxon>Oligostraca</taxon>
        <taxon>Ostracoda</taxon>
        <taxon>Podocopa</taxon>
        <taxon>Podocopida</taxon>
        <taxon>Darwinulocopina</taxon>
        <taxon>Darwinuloidea</taxon>
        <taxon>Darwinulidae</taxon>
        <taxon>Darwinula</taxon>
    </lineage>
</organism>
<dbReference type="Gene3D" id="3.40.50.150">
    <property type="entry name" value="Vaccinia Virus protein VP39"/>
    <property type="match status" value="1"/>
</dbReference>
<dbReference type="InterPro" id="IPR030445">
    <property type="entry name" value="H3-K79_meTrfase"/>
</dbReference>
<dbReference type="GO" id="GO:0000077">
    <property type="term" value="P:DNA damage checkpoint signaling"/>
    <property type="evidence" value="ECO:0007669"/>
    <property type="project" value="TreeGrafter"/>
</dbReference>
<dbReference type="Pfam" id="PF08123">
    <property type="entry name" value="DOT1"/>
    <property type="match status" value="1"/>
</dbReference>
<feature type="transmembrane region" description="Helical" evidence="14">
    <location>
        <begin position="688"/>
        <end position="706"/>
    </location>
</feature>
<proteinExistence type="inferred from homology"/>
<feature type="domain" description="BRCT" evidence="15">
    <location>
        <begin position="572"/>
        <end position="664"/>
    </location>
</feature>
<dbReference type="InterPro" id="IPR029063">
    <property type="entry name" value="SAM-dependent_MTases_sf"/>
</dbReference>
<dbReference type="PANTHER" id="PTHR21451">
    <property type="entry name" value="HISTONE H3 METHYLTRANSFERASE"/>
    <property type="match status" value="1"/>
</dbReference>
<dbReference type="OrthoDB" id="443402at2759"/>
<dbReference type="Pfam" id="PF00533">
    <property type="entry name" value="BRCT"/>
    <property type="match status" value="1"/>
</dbReference>
<feature type="transmembrane region" description="Helical" evidence="14">
    <location>
        <begin position="662"/>
        <end position="681"/>
    </location>
</feature>
<dbReference type="GO" id="GO:0032259">
    <property type="term" value="P:methylation"/>
    <property type="evidence" value="ECO:0007669"/>
    <property type="project" value="UniProtKB-KW"/>
</dbReference>
<name>A0A7R9A5A8_9CRUS</name>
<feature type="region of interest" description="Disordered" evidence="13">
    <location>
        <begin position="888"/>
        <end position="908"/>
    </location>
</feature>
<evidence type="ECO:0000256" key="12">
    <source>
        <dbReference type="RuleBase" id="RU271113"/>
    </source>
</evidence>
<dbReference type="GO" id="GO:0140956">
    <property type="term" value="F:histone H3K79 trimethyltransferase activity"/>
    <property type="evidence" value="ECO:0007669"/>
    <property type="project" value="UniProtKB-EC"/>
</dbReference>
<keyword evidence="14" id="KW-0472">Membrane</keyword>
<dbReference type="InterPro" id="IPR025789">
    <property type="entry name" value="DOT1_dom"/>
</dbReference>
<evidence type="ECO:0000313" key="18">
    <source>
        <dbReference type="Proteomes" id="UP000677054"/>
    </source>
</evidence>
<comment type="catalytic activity">
    <reaction evidence="10 12">
        <text>L-lysyl(79)-[histone H3] + 3 S-adenosyl-L-methionine = N(6),N(6),N(6)-trimethyl-L-lysyl(79)-[histone H3] + 3 S-adenosyl-L-homocysteine + 3 H(+)</text>
        <dbReference type="Rhea" id="RHEA:60328"/>
        <dbReference type="Rhea" id="RHEA-COMP:15549"/>
        <dbReference type="Rhea" id="RHEA-COMP:15552"/>
        <dbReference type="ChEBI" id="CHEBI:15378"/>
        <dbReference type="ChEBI" id="CHEBI:29969"/>
        <dbReference type="ChEBI" id="CHEBI:57856"/>
        <dbReference type="ChEBI" id="CHEBI:59789"/>
        <dbReference type="ChEBI" id="CHEBI:61961"/>
        <dbReference type="EC" id="2.1.1.360"/>
    </reaction>
</comment>
<comment type="function">
    <text evidence="12">Histone methyltransferase that specifically trimethylates histone H3 to form H3K79me3. This methylation is required for telomere silencing and for the pachytene checkpoint during the meiotic cell cycle by allowing the recruitment of RAD9 to double strand breaks. Nucleosomes are preferred as substrate compared to free histone.</text>
</comment>
<evidence type="ECO:0000256" key="8">
    <source>
        <dbReference type="ARBA" id="ARBA00023242"/>
    </source>
</evidence>
<dbReference type="SUPFAM" id="SSF52113">
    <property type="entry name" value="BRCT domain"/>
    <property type="match status" value="2"/>
</dbReference>
<dbReference type="PROSITE" id="PS50172">
    <property type="entry name" value="BRCT"/>
    <property type="match status" value="2"/>
</dbReference>
<evidence type="ECO:0000256" key="3">
    <source>
        <dbReference type="ARBA" id="ARBA00020987"/>
    </source>
</evidence>
<reference evidence="17" key="1">
    <citation type="submission" date="2020-11" db="EMBL/GenBank/DDBJ databases">
        <authorList>
            <person name="Tran Van P."/>
        </authorList>
    </citation>
    <scope>NUCLEOTIDE SEQUENCE</scope>
</reference>
<feature type="region of interest" description="Disordered" evidence="13">
    <location>
        <begin position="443"/>
        <end position="465"/>
    </location>
</feature>
<dbReference type="GO" id="GO:0042302">
    <property type="term" value="F:structural constituent of cuticle"/>
    <property type="evidence" value="ECO:0007669"/>
    <property type="project" value="UniProtKB-UniRule"/>
</dbReference>
<dbReference type="GO" id="GO:0006281">
    <property type="term" value="P:DNA repair"/>
    <property type="evidence" value="ECO:0007669"/>
    <property type="project" value="TreeGrafter"/>
</dbReference>
<evidence type="ECO:0000256" key="14">
    <source>
        <dbReference type="SAM" id="Phobius"/>
    </source>
</evidence>
<dbReference type="EMBL" id="LR899929">
    <property type="protein sequence ID" value="CAD7243337.1"/>
    <property type="molecule type" value="Genomic_DNA"/>
</dbReference>
<evidence type="ECO:0000256" key="10">
    <source>
        <dbReference type="ARBA" id="ARBA00047770"/>
    </source>
</evidence>
<evidence type="ECO:0000256" key="9">
    <source>
        <dbReference type="ARBA" id="ARBA00029821"/>
    </source>
</evidence>
<dbReference type="FunFam" id="3.40.50.150:FF:000033">
    <property type="entry name" value="Histone-lysine N-methyltransferase, H3 lysine-79 specific"/>
    <property type="match status" value="1"/>
</dbReference>
<comment type="miscellaneous">
    <text evidence="12">In contrast to other lysine histone methyltransferases, it does not contain a SET domain, suggesting the existence of another mechanism for methylation of lysine residues of histones.</text>
</comment>
<evidence type="ECO:0000256" key="4">
    <source>
        <dbReference type="ARBA" id="ARBA00022603"/>
    </source>
</evidence>
<evidence type="ECO:0000256" key="11">
    <source>
        <dbReference type="PROSITE-ProRule" id="PRU00497"/>
    </source>
</evidence>
<dbReference type="InterPro" id="IPR001357">
    <property type="entry name" value="BRCT_dom"/>
</dbReference>
<feature type="compositionally biased region" description="Pro residues" evidence="13">
    <location>
        <begin position="897"/>
        <end position="908"/>
    </location>
</feature>
<evidence type="ECO:0000256" key="6">
    <source>
        <dbReference type="ARBA" id="ARBA00022691"/>
    </source>
</evidence>
<feature type="region of interest" description="Disordered" evidence="13">
    <location>
        <begin position="360"/>
        <end position="418"/>
    </location>
</feature>
<evidence type="ECO:0000256" key="1">
    <source>
        <dbReference type="ARBA" id="ARBA00004123"/>
    </source>
</evidence>
<dbReference type="AlphaFoldDB" id="A0A7R9A5A8"/>
<sequence>MLQENGEAKTEEIVETIKFVFEDFQLDPQVIRKILGDYYPHEYESVRALCDRYNRVVKTLLQLEAVSAKRERLNQPPSQALLEHILDLVYSESVTEPESLNKHYKVFSDERLFLNSDYWDVFALIALLEKVYGETLYDTVEQILQIVNLTPDEIFIDLGSGIGNVVIHVAGATQAKISYGIEIAERPSRYAERMAASFRKWMAWYGKTHGEFKLFQGDFLDHRFHDLILSADVILANNHAFSSRLNHQLKQLFFLLRDGTRIVSTQPLCSLNFQMNERKMNDIGAILEITEMAFKSDNVSWTAKPVSYFMHIVDRSRLESFRSELASRTHLLPSRPLRRSRSSTLELEPFEDKLSYAVPPAHEEERRLEPSFAGGKREKTKPCDPPEAPRGPSVQASFTPLKEPDDVQSDKSVLTSPCPLQNIDIEKKESSVVSTDEDYVSLEDLDIKDDKEDSESSMEEDEEETGKEKLVFLCSLLEEQELQIVTNFANLIRAEILNRFDPRVTHVIVHEDPESGLAQITLNFLKGVAHRKWIVGFSWVRESWNAKTVLDEKKFEATHAEGEIGPWRARTGCSGPFRGIQVTLHPPLENISLEAMEELITQCGGSVVPIAKCLDPVIISSDKAVVANFKGLSEQHPTAVIVDQQWALEAIASYRCLGIEDYVLYLPALAIAILSALVGPLSTGRYDVMLQAVLGFVFLILVLVNGDDGIPLISSKAHRMRERLHLHNPILHLEPGWREFGTRIVGFPRNRERFGFGHGGEFGSRSKTRFVFGRADSGEDDSHENGFGIGAFQTSFVPVRQNIVEAPVRTSYRPPSFHHDSYVSEPKYSFGYLVRDEYEGAYYGHRESRDGDRTEGSYSVVLPDGRLQKVTYTVNGDEGFVAVVEYEGEPHHEEPHPLPPRPQPQYGPPITRPVVVTRPVITRPVITHPVITRPVVLREPARSFTPFVDSSEEEEDKSE</sequence>
<evidence type="ECO:0000256" key="7">
    <source>
        <dbReference type="ARBA" id="ARBA00022853"/>
    </source>
</evidence>
<evidence type="ECO:0000256" key="5">
    <source>
        <dbReference type="ARBA" id="ARBA00022679"/>
    </source>
</evidence>
<comment type="subcellular location">
    <subcellularLocation>
        <location evidence="1 12">Nucleus</location>
    </subcellularLocation>
</comment>
<dbReference type="Gene3D" id="1.10.260.60">
    <property type="match status" value="1"/>
</dbReference>
<dbReference type="PROSITE" id="PS51155">
    <property type="entry name" value="CHIT_BIND_RR_2"/>
    <property type="match status" value="1"/>
</dbReference>
<evidence type="ECO:0000256" key="2">
    <source>
        <dbReference type="ARBA" id="ARBA00012190"/>
    </source>
</evidence>
<dbReference type="Pfam" id="PF00379">
    <property type="entry name" value="Chitin_bind_4"/>
    <property type="match status" value="1"/>
</dbReference>
<dbReference type="InterPro" id="IPR000618">
    <property type="entry name" value="Insect_cuticle"/>
</dbReference>
<dbReference type="SMART" id="SM00292">
    <property type="entry name" value="BRCT"/>
    <property type="match status" value="2"/>
</dbReference>
<dbReference type="SUPFAM" id="SSF53335">
    <property type="entry name" value="S-adenosyl-L-methionine-dependent methyltransferases"/>
    <property type="match status" value="1"/>
</dbReference>
<keyword evidence="18" id="KW-1185">Reference proteome</keyword>
<dbReference type="Proteomes" id="UP000677054">
    <property type="component" value="Unassembled WGS sequence"/>
</dbReference>
<dbReference type="GO" id="GO:0035097">
    <property type="term" value="C:histone methyltransferase complex"/>
    <property type="evidence" value="ECO:0007669"/>
    <property type="project" value="UniProtKB-ARBA"/>
</dbReference>
<evidence type="ECO:0000259" key="16">
    <source>
        <dbReference type="PROSITE" id="PS51569"/>
    </source>
</evidence>
<keyword evidence="11" id="KW-0193">Cuticle</keyword>